<evidence type="ECO:0000256" key="12">
    <source>
        <dbReference type="SAM" id="Phobius"/>
    </source>
</evidence>
<dbReference type="InterPro" id="IPR017981">
    <property type="entry name" value="GPCR_2-like_7TM"/>
</dbReference>
<evidence type="ECO:0000313" key="16">
    <source>
        <dbReference type="RefSeq" id="XP_007167600.2"/>
    </source>
</evidence>
<evidence type="ECO:0000256" key="7">
    <source>
        <dbReference type="ARBA" id="ARBA00023136"/>
    </source>
</evidence>
<sequence length="562" mass="61950">MKRLDSSAITAFKLVPSNFPSPFCDTDQKNSATIHEESRQPCKGLINANRFDDFGLKDTAKCFSECARSGNESCNLGNLQRYWLNYEIHLAEKSLTETVNMGFLTALVKNISTSISEDLHFSLTPSQVPKQVTEDEHRHPDRVRLPRSLFESLQGSRPMVRLAITILDVGSGNVFKGPRLSLEDGSNVLNNHVVGLSLGHINVTGLAEPLEITFSHQHQPPNVTLSCVFWDVTKGSSGDWSSKGCSTEFGGNRTTCRCDHLTFFALLLRPVLDQVTVKALTRISQAGCGTSMIFLAFTIVLYAVLRFSRQRFKFEDAPKIHVALSVSLFLLNLAFFINVGHGLKGSDAACWARGAVFHYFLLCAFTWMGLEAFHLYLLVIKVFNTYIGHYFLKLSLVGWGLPALIVIGTGSANSYGPYAIRDKKNTTTLELCWFCEKTATSALYITVHGYFLITFLFSAVVLGLVALKIFTLSSATAGKEKGQHWKGVLTLLGLSSLVGVTWGLAILTPLGLSTTYVFALFTSLQGVFIFCWFVVLYFPSQSTMTSSSGTARADQALTVSHE</sequence>
<dbReference type="InterPro" id="IPR000203">
    <property type="entry name" value="GPS"/>
</dbReference>
<dbReference type="GO" id="GO:0007166">
    <property type="term" value="P:cell surface receptor signaling pathway"/>
    <property type="evidence" value="ECO:0007669"/>
    <property type="project" value="InterPro"/>
</dbReference>
<keyword evidence="6" id="KW-0297">G-protein coupled receptor</keyword>
<gene>
    <name evidence="16" type="primary">LOC103001236</name>
</gene>
<feature type="domain" description="G-protein coupled receptors family 2 profile 2" evidence="14">
    <location>
        <begin position="280"/>
        <end position="537"/>
    </location>
</feature>
<feature type="domain" description="GAIN-B" evidence="13">
    <location>
        <begin position="119"/>
        <end position="274"/>
    </location>
</feature>
<keyword evidence="15" id="KW-1185">Reference proteome</keyword>
<dbReference type="PROSITE" id="PS50261">
    <property type="entry name" value="G_PROTEIN_RECEP_F2_4"/>
    <property type="match status" value="1"/>
</dbReference>
<keyword evidence="9 16" id="KW-0675">Receptor</keyword>
<dbReference type="InterPro" id="IPR000832">
    <property type="entry name" value="GPCR_2_secretin-like"/>
</dbReference>
<proteinExistence type="predicted"/>
<feature type="transmembrane region" description="Helical" evidence="12">
    <location>
        <begin position="447"/>
        <end position="467"/>
    </location>
</feature>
<dbReference type="AlphaFoldDB" id="A0A383YXK3"/>
<evidence type="ECO:0000256" key="11">
    <source>
        <dbReference type="ARBA" id="ARBA00023224"/>
    </source>
</evidence>
<accession>A0A383YXK3</accession>
<feature type="transmembrane region" description="Helical" evidence="12">
    <location>
        <begin position="516"/>
        <end position="538"/>
    </location>
</feature>
<evidence type="ECO:0000256" key="9">
    <source>
        <dbReference type="ARBA" id="ARBA00023170"/>
    </source>
</evidence>
<reference evidence="16" key="1">
    <citation type="submission" date="2025-08" db="UniProtKB">
        <authorList>
            <consortium name="RefSeq"/>
        </authorList>
    </citation>
    <scope>IDENTIFICATION</scope>
</reference>
<dbReference type="RefSeq" id="XP_007167600.2">
    <property type="nucleotide sequence ID" value="XM_007167538.3"/>
</dbReference>
<evidence type="ECO:0000256" key="6">
    <source>
        <dbReference type="ARBA" id="ARBA00023040"/>
    </source>
</evidence>
<dbReference type="Proteomes" id="UP001652580">
    <property type="component" value="Chromosome 19"/>
</dbReference>
<dbReference type="Pfam" id="PF01825">
    <property type="entry name" value="GPS"/>
    <property type="match status" value="1"/>
</dbReference>
<comment type="subcellular location">
    <subcellularLocation>
        <location evidence="1">Cell membrane</location>
        <topology evidence="1">Multi-pass membrane protein</topology>
    </subcellularLocation>
</comment>
<dbReference type="PANTHER" id="PTHR12011:SF285">
    <property type="entry name" value="ADHESION G PROTEIN-COUPLED RECEPTOR G3"/>
    <property type="match status" value="1"/>
</dbReference>
<evidence type="ECO:0000256" key="1">
    <source>
        <dbReference type="ARBA" id="ARBA00004651"/>
    </source>
</evidence>
<dbReference type="GO" id="GO:0004930">
    <property type="term" value="F:G protein-coupled receptor activity"/>
    <property type="evidence" value="ECO:0007669"/>
    <property type="project" value="UniProtKB-KW"/>
</dbReference>
<evidence type="ECO:0000259" key="14">
    <source>
        <dbReference type="PROSITE" id="PS50261"/>
    </source>
</evidence>
<dbReference type="InterPro" id="IPR003910">
    <property type="entry name" value="GPR1/GPR3/GPR5"/>
</dbReference>
<feature type="transmembrane region" description="Helical" evidence="12">
    <location>
        <begin position="390"/>
        <end position="408"/>
    </location>
</feature>
<dbReference type="PRINTS" id="PR01422">
    <property type="entry name" value="GPR56ORPHANR"/>
</dbReference>
<dbReference type="PROSITE" id="PS50221">
    <property type="entry name" value="GAIN_B"/>
    <property type="match status" value="1"/>
</dbReference>
<dbReference type="SMART" id="SM00303">
    <property type="entry name" value="GPS"/>
    <property type="match status" value="1"/>
</dbReference>
<evidence type="ECO:0000256" key="10">
    <source>
        <dbReference type="ARBA" id="ARBA00023180"/>
    </source>
</evidence>
<keyword evidence="11" id="KW-0807">Transducer</keyword>
<name>A0A383YXK3_BALAC</name>
<protein>
    <submittedName>
        <fullName evidence="16">Adhesion G protein-coupled receptor G3 isoform X5</fullName>
    </submittedName>
</protein>
<keyword evidence="10" id="KW-0325">Glycoprotein</keyword>
<dbReference type="Pfam" id="PF00002">
    <property type="entry name" value="7tm_2"/>
    <property type="match status" value="1"/>
</dbReference>
<dbReference type="InterPro" id="IPR046338">
    <property type="entry name" value="GAIN_dom_sf"/>
</dbReference>
<keyword evidence="5 12" id="KW-1133">Transmembrane helix</keyword>
<organism evidence="15 16">
    <name type="scientific">Balaenoptera acutorostrata</name>
    <name type="common">Common minke whale</name>
    <name type="synonym">Balaena rostrata</name>
    <dbReference type="NCBI Taxonomy" id="9767"/>
    <lineage>
        <taxon>Eukaryota</taxon>
        <taxon>Metazoa</taxon>
        <taxon>Chordata</taxon>
        <taxon>Craniata</taxon>
        <taxon>Vertebrata</taxon>
        <taxon>Euteleostomi</taxon>
        <taxon>Mammalia</taxon>
        <taxon>Eutheria</taxon>
        <taxon>Laurasiatheria</taxon>
        <taxon>Artiodactyla</taxon>
        <taxon>Whippomorpha</taxon>
        <taxon>Cetacea</taxon>
        <taxon>Mysticeti</taxon>
        <taxon>Balaenopteridae</taxon>
        <taxon>Balaenoptera</taxon>
    </lineage>
</organism>
<evidence type="ECO:0000259" key="13">
    <source>
        <dbReference type="PROSITE" id="PS50221"/>
    </source>
</evidence>
<evidence type="ECO:0000313" key="15">
    <source>
        <dbReference type="Proteomes" id="UP001652580"/>
    </source>
</evidence>
<feature type="transmembrane region" description="Helical" evidence="12">
    <location>
        <begin position="289"/>
        <end position="308"/>
    </location>
</feature>
<feature type="transmembrane region" description="Helical" evidence="12">
    <location>
        <begin position="488"/>
        <end position="510"/>
    </location>
</feature>
<keyword evidence="2" id="KW-1003">Cell membrane</keyword>
<dbReference type="Gene3D" id="1.20.1070.10">
    <property type="entry name" value="Rhodopsin 7-helix transmembrane proteins"/>
    <property type="match status" value="1"/>
</dbReference>
<keyword evidence="7 12" id="KW-0472">Membrane</keyword>
<keyword evidence="4" id="KW-0732">Signal</keyword>
<evidence type="ECO:0000256" key="8">
    <source>
        <dbReference type="ARBA" id="ARBA00023157"/>
    </source>
</evidence>
<keyword evidence="3 12" id="KW-0812">Transmembrane</keyword>
<dbReference type="InterPro" id="IPR057244">
    <property type="entry name" value="GAIN_B"/>
</dbReference>
<feature type="transmembrane region" description="Helical" evidence="12">
    <location>
        <begin position="320"/>
        <end position="337"/>
    </location>
</feature>
<dbReference type="GeneID" id="103001236"/>
<evidence type="ECO:0000256" key="4">
    <source>
        <dbReference type="ARBA" id="ARBA00022729"/>
    </source>
</evidence>
<feature type="transmembrane region" description="Helical" evidence="12">
    <location>
        <begin position="357"/>
        <end position="378"/>
    </location>
</feature>
<evidence type="ECO:0000256" key="5">
    <source>
        <dbReference type="ARBA" id="ARBA00022989"/>
    </source>
</evidence>
<evidence type="ECO:0000256" key="2">
    <source>
        <dbReference type="ARBA" id="ARBA00022475"/>
    </source>
</evidence>
<dbReference type="PANTHER" id="PTHR12011">
    <property type="entry name" value="ADHESION G-PROTEIN COUPLED RECEPTOR"/>
    <property type="match status" value="1"/>
</dbReference>
<evidence type="ECO:0000256" key="3">
    <source>
        <dbReference type="ARBA" id="ARBA00022692"/>
    </source>
</evidence>
<dbReference type="GO" id="GO:0005886">
    <property type="term" value="C:plasma membrane"/>
    <property type="evidence" value="ECO:0007669"/>
    <property type="project" value="UniProtKB-SubCell"/>
</dbReference>
<dbReference type="GO" id="GO:0007189">
    <property type="term" value="P:adenylate cyclase-activating G protein-coupled receptor signaling pathway"/>
    <property type="evidence" value="ECO:0007669"/>
    <property type="project" value="TreeGrafter"/>
</dbReference>
<dbReference type="Gene3D" id="2.60.220.50">
    <property type="match status" value="1"/>
</dbReference>
<keyword evidence="8" id="KW-1015">Disulfide bond</keyword>
<dbReference type="PRINTS" id="PR00249">
    <property type="entry name" value="GPCRSECRETIN"/>
</dbReference>